<dbReference type="RefSeq" id="WP_315954735.1">
    <property type="nucleotide sequence ID" value="NZ_JAWCUD010000011.1"/>
</dbReference>
<evidence type="ECO:0000313" key="1">
    <source>
        <dbReference type="EMBL" id="MDU0204757.1"/>
    </source>
</evidence>
<name>A0ABU3RKM9_9BACL</name>
<accession>A0ABU3RKM9</accession>
<protein>
    <submittedName>
        <fullName evidence="1">DUF3231 family protein</fullName>
    </submittedName>
</protein>
<reference evidence="1 2" key="1">
    <citation type="submission" date="2023-10" db="EMBL/GenBank/DDBJ databases">
        <title>Paenibacillus strain PFR10 Genome sequencing and assembly.</title>
        <authorList>
            <person name="Kim I."/>
        </authorList>
    </citation>
    <scope>NUCLEOTIDE SEQUENCE [LARGE SCALE GENOMIC DNA]</scope>
    <source>
        <strain evidence="1 2">PFR10</strain>
    </source>
</reference>
<dbReference type="Proteomes" id="UP001260980">
    <property type="component" value="Unassembled WGS sequence"/>
</dbReference>
<evidence type="ECO:0000313" key="2">
    <source>
        <dbReference type="Proteomes" id="UP001260980"/>
    </source>
</evidence>
<dbReference type="InterPro" id="IPR021617">
    <property type="entry name" value="DUF3231"/>
</dbReference>
<dbReference type="Gene3D" id="1.20.1260.10">
    <property type="match status" value="1"/>
</dbReference>
<gene>
    <name evidence="1" type="ORF">RQP52_27080</name>
</gene>
<dbReference type="InterPro" id="IPR012347">
    <property type="entry name" value="Ferritin-like"/>
</dbReference>
<dbReference type="EMBL" id="JAWCUD010000011">
    <property type="protein sequence ID" value="MDU0204757.1"/>
    <property type="molecule type" value="Genomic_DNA"/>
</dbReference>
<comment type="caution">
    <text evidence="1">The sequence shown here is derived from an EMBL/GenBank/DDBJ whole genome shotgun (WGS) entry which is preliminary data.</text>
</comment>
<dbReference type="Pfam" id="PF11553">
    <property type="entry name" value="DUF3231"/>
    <property type="match status" value="1"/>
</dbReference>
<keyword evidence="2" id="KW-1185">Reference proteome</keyword>
<proteinExistence type="predicted"/>
<sequence length="110" mass="12455">MQKHIELLTEKLSQDGLPSPTLKDHLVTSSAISPFSDKFMVFHKVDMFNVKIREYANGLSLNGRIDIGALFLKCQSEVMLYVEDGANLMIDNGWLEKPPEAVDRSKFINK</sequence>
<organism evidence="1 2">
    <name type="scientific">Paenibacillus violae</name>
    <dbReference type="NCBI Taxonomy" id="3077234"/>
    <lineage>
        <taxon>Bacteria</taxon>
        <taxon>Bacillati</taxon>
        <taxon>Bacillota</taxon>
        <taxon>Bacilli</taxon>
        <taxon>Bacillales</taxon>
        <taxon>Paenibacillaceae</taxon>
        <taxon>Paenibacillus</taxon>
    </lineage>
</organism>